<dbReference type="InterPro" id="IPR029058">
    <property type="entry name" value="AB_hydrolase_fold"/>
</dbReference>
<dbReference type="PANTHER" id="PTHR32268:SF11">
    <property type="entry name" value="HOMOSERINE O-ACETYLTRANSFERASE"/>
    <property type="match status" value="1"/>
</dbReference>
<reference evidence="4 5" key="1">
    <citation type="submission" date="2019-01" db="EMBL/GenBank/DDBJ databases">
        <authorList>
            <person name="Chen W.-M."/>
        </authorList>
    </citation>
    <scope>NUCLEOTIDE SEQUENCE [LARGE SCALE GENOMIC DNA]</scope>
    <source>
        <strain evidence="4 5">CCP-6</strain>
    </source>
</reference>
<keyword evidence="1" id="KW-0808">Transferase</keyword>
<evidence type="ECO:0000256" key="2">
    <source>
        <dbReference type="PIRSR" id="PIRSR000443-1"/>
    </source>
</evidence>
<keyword evidence="5" id="KW-1185">Reference proteome</keyword>
<comment type="caution">
    <text evidence="4">The sequence shown here is derived from an EMBL/GenBank/DDBJ whole genome shotgun (WGS) entry which is preliminary data.</text>
</comment>
<dbReference type="Gene3D" id="3.40.50.1820">
    <property type="entry name" value="alpha/beta hydrolase"/>
    <property type="match status" value="1"/>
</dbReference>
<sequence>MIGDGTPRRVALGTGLALGAVKLAQAAEFPTPREGSFIARDFRFHTRETLPELRIRYFTLGEPTGQPVLILHGTAGSARNMLSQAFAGELFGPGQPLDAQRHFIIIPDALGAAGSSKPSDGLGARFPRYNYADMVQAQHRLVTEGLGIRHLRLVLGNSMGGMHAWLWGVTYPDFMDAVVPMASQPTEMASRNWIMRRLLIETIRQDPAYNNGNYTTQPPSMRLADVMFSAATNGGTLHYQRIAPTREAADKLVDERLAAPARSDANDFIWQWDASRDYNPAPLLGRIKARVLAINAADDERNPPETGLMQAAMQRIPGARYVLIPASDQTMGHGTTNRARFWRDELRSFLGAV</sequence>
<name>A0A437M3G9_9PROT</name>
<dbReference type="InterPro" id="IPR008220">
    <property type="entry name" value="HAT_MetX-like"/>
</dbReference>
<dbReference type="InterPro" id="IPR000073">
    <property type="entry name" value="AB_hydrolase_1"/>
</dbReference>
<dbReference type="Pfam" id="PF00561">
    <property type="entry name" value="Abhydrolase_1"/>
    <property type="match status" value="1"/>
</dbReference>
<dbReference type="PIRSF" id="PIRSF000443">
    <property type="entry name" value="Homoser_Ac_trans"/>
    <property type="match status" value="1"/>
</dbReference>
<feature type="active site" description="Nucleophile" evidence="2">
    <location>
        <position position="158"/>
    </location>
</feature>
<dbReference type="NCBIfam" id="NF005071">
    <property type="entry name" value="PRK06489.1"/>
    <property type="match status" value="1"/>
</dbReference>
<dbReference type="RefSeq" id="WP_127789102.1">
    <property type="nucleotide sequence ID" value="NZ_SACL01000007.1"/>
</dbReference>
<dbReference type="AlphaFoldDB" id="A0A437M3G9"/>
<feature type="active site" evidence="2">
    <location>
        <position position="299"/>
    </location>
</feature>
<gene>
    <name evidence="4" type="ORF">EOD42_18710</name>
</gene>
<evidence type="ECO:0000313" key="4">
    <source>
        <dbReference type="EMBL" id="RVT92248.1"/>
    </source>
</evidence>
<dbReference type="GO" id="GO:0009086">
    <property type="term" value="P:methionine biosynthetic process"/>
    <property type="evidence" value="ECO:0007669"/>
    <property type="project" value="TreeGrafter"/>
</dbReference>
<dbReference type="GO" id="GO:0009092">
    <property type="term" value="P:homoserine metabolic process"/>
    <property type="evidence" value="ECO:0007669"/>
    <property type="project" value="TreeGrafter"/>
</dbReference>
<dbReference type="Proteomes" id="UP000282957">
    <property type="component" value="Unassembled WGS sequence"/>
</dbReference>
<dbReference type="OrthoDB" id="9800754at2"/>
<organism evidence="4 5">
    <name type="scientific">Rhodovarius crocodyli</name>
    <dbReference type="NCBI Taxonomy" id="1979269"/>
    <lineage>
        <taxon>Bacteria</taxon>
        <taxon>Pseudomonadati</taxon>
        <taxon>Pseudomonadota</taxon>
        <taxon>Alphaproteobacteria</taxon>
        <taxon>Acetobacterales</taxon>
        <taxon>Roseomonadaceae</taxon>
        <taxon>Rhodovarius</taxon>
    </lineage>
</organism>
<accession>A0A437M3G9</accession>
<dbReference type="SUPFAM" id="SSF53474">
    <property type="entry name" value="alpha/beta-Hydrolases"/>
    <property type="match status" value="1"/>
</dbReference>
<keyword evidence="4" id="KW-0378">Hydrolase</keyword>
<feature type="active site" evidence="2">
    <location>
        <position position="333"/>
    </location>
</feature>
<dbReference type="GO" id="GO:0016787">
    <property type="term" value="F:hydrolase activity"/>
    <property type="evidence" value="ECO:0007669"/>
    <property type="project" value="UniProtKB-KW"/>
</dbReference>
<evidence type="ECO:0000313" key="5">
    <source>
        <dbReference type="Proteomes" id="UP000282957"/>
    </source>
</evidence>
<evidence type="ECO:0000256" key="1">
    <source>
        <dbReference type="ARBA" id="ARBA00022679"/>
    </source>
</evidence>
<protein>
    <submittedName>
        <fullName evidence="4">Alpha/beta fold hydrolase</fullName>
    </submittedName>
</protein>
<dbReference type="GO" id="GO:0004414">
    <property type="term" value="F:homoserine O-acetyltransferase activity"/>
    <property type="evidence" value="ECO:0007669"/>
    <property type="project" value="TreeGrafter"/>
</dbReference>
<dbReference type="PANTHER" id="PTHR32268">
    <property type="entry name" value="HOMOSERINE O-ACETYLTRANSFERASE"/>
    <property type="match status" value="1"/>
</dbReference>
<proteinExistence type="predicted"/>
<dbReference type="EMBL" id="SACL01000007">
    <property type="protein sequence ID" value="RVT92248.1"/>
    <property type="molecule type" value="Genomic_DNA"/>
</dbReference>
<evidence type="ECO:0000259" key="3">
    <source>
        <dbReference type="Pfam" id="PF00561"/>
    </source>
</evidence>
<feature type="domain" description="AB hydrolase-1" evidence="3">
    <location>
        <begin position="67"/>
        <end position="325"/>
    </location>
</feature>